<accession>S9V0X2</accession>
<feature type="transmembrane region" description="Helical" evidence="1">
    <location>
        <begin position="51"/>
        <end position="72"/>
    </location>
</feature>
<organism evidence="2 3">
    <name type="scientific">Strigomonas culicis</name>
    <dbReference type="NCBI Taxonomy" id="28005"/>
    <lineage>
        <taxon>Eukaryota</taxon>
        <taxon>Discoba</taxon>
        <taxon>Euglenozoa</taxon>
        <taxon>Kinetoplastea</taxon>
        <taxon>Metakinetoplastina</taxon>
        <taxon>Trypanosomatida</taxon>
        <taxon>Trypanosomatidae</taxon>
        <taxon>Strigomonadinae</taxon>
        <taxon>Strigomonas</taxon>
    </lineage>
</organism>
<dbReference type="EMBL" id="ATMH01011147">
    <property type="protein sequence ID" value="EPY16460.1"/>
    <property type="molecule type" value="Genomic_DNA"/>
</dbReference>
<keyword evidence="3" id="KW-1185">Reference proteome</keyword>
<evidence type="ECO:0000256" key="1">
    <source>
        <dbReference type="SAM" id="Phobius"/>
    </source>
</evidence>
<protein>
    <submittedName>
        <fullName evidence="2">Uncharacterized protein</fullName>
    </submittedName>
</protein>
<dbReference type="OrthoDB" id="264703at2759"/>
<dbReference type="Proteomes" id="UP000015354">
    <property type="component" value="Unassembled WGS sequence"/>
</dbReference>
<keyword evidence="1" id="KW-1133">Transmembrane helix</keyword>
<keyword evidence="1" id="KW-0472">Membrane</keyword>
<reference evidence="2 3" key="1">
    <citation type="journal article" date="2013" name="PLoS ONE">
        <title>Predicting the Proteins of Angomonas deanei, Strigomonas culicis and Their Respective Endosymbionts Reveals New Aspects of the Trypanosomatidae Family.</title>
        <authorList>
            <person name="Motta M.C."/>
            <person name="Martins A.C."/>
            <person name="de Souza S.S."/>
            <person name="Catta-Preta C.M."/>
            <person name="Silva R."/>
            <person name="Klein C.C."/>
            <person name="de Almeida L.G."/>
            <person name="de Lima Cunha O."/>
            <person name="Ciapina L.P."/>
            <person name="Brocchi M."/>
            <person name="Colabardini A.C."/>
            <person name="de Araujo Lima B."/>
            <person name="Machado C.R."/>
            <person name="de Almeida Soares C.M."/>
            <person name="Probst C.M."/>
            <person name="de Menezes C.B."/>
            <person name="Thompson C.E."/>
            <person name="Bartholomeu D.C."/>
            <person name="Gradia D.F."/>
            <person name="Pavoni D.P."/>
            <person name="Grisard E.C."/>
            <person name="Fantinatti-Garboggini F."/>
            <person name="Marchini F.K."/>
            <person name="Rodrigues-Luiz G.F."/>
            <person name="Wagner G."/>
            <person name="Goldman G.H."/>
            <person name="Fietto J.L."/>
            <person name="Elias M.C."/>
            <person name="Goldman M.H."/>
            <person name="Sagot M.F."/>
            <person name="Pereira M."/>
            <person name="Stoco P.H."/>
            <person name="de Mendonca-Neto R.P."/>
            <person name="Teixeira S.M."/>
            <person name="Maciel T.E."/>
            <person name="de Oliveira Mendes T.A."/>
            <person name="Urmenyi T.P."/>
            <person name="de Souza W."/>
            <person name="Schenkman S."/>
            <person name="de Vasconcelos A.T."/>
        </authorList>
    </citation>
    <scope>NUCLEOTIDE SEQUENCE [LARGE SCALE GENOMIC DNA]</scope>
</reference>
<gene>
    <name evidence="2" type="ORF">STCU_11240</name>
</gene>
<name>S9V0X2_9TRYP</name>
<proteinExistence type="predicted"/>
<feature type="transmembrane region" description="Helical" evidence="1">
    <location>
        <begin position="12"/>
        <end position="31"/>
    </location>
</feature>
<feature type="transmembrane region" description="Helical" evidence="1">
    <location>
        <begin position="84"/>
        <end position="102"/>
    </location>
</feature>
<dbReference type="AlphaFoldDB" id="S9V0X2"/>
<comment type="caution">
    <text evidence="2">The sequence shown here is derived from an EMBL/GenBank/DDBJ whole genome shotgun (WGS) entry which is preliminary data.</text>
</comment>
<keyword evidence="1" id="KW-0812">Transmembrane</keyword>
<evidence type="ECO:0000313" key="3">
    <source>
        <dbReference type="Proteomes" id="UP000015354"/>
    </source>
</evidence>
<sequence length="143" mass="15680">MLITGTQLYRGTLGFSCALSFAHFLATYHTFEGDIPIQYNIRGLPTWWGSKPWFLTYPACAVAISLIGLGIKSDSVVIPEDEQTCADITILASNFLLVWGQYYAVKIARQEANAIHPAVMATGLAVLCGTTVYLLLNSVFRKS</sequence>
<feature type="transmembrane region" description="Helical" evidence="1">
    <location>
        <begin position="114"/>
        <end position="136"/>
    </location>
</feature>
<evidence type="ECO:0000313" key="2">
    <source>
        <dbReference type="EMBL" id="EPY16460.1"/>
    </source>
</evidence>